<comment type="caution">
    <text evidence="2">The sequence shown here is derived from an EMBL/GenBank/DDBJ whole genome shotgun (WGS) entry which is preliminary data.</text>
</comment>
<name>A0A1S9D479_ASPOZ</name>
<gene>
    <name evidence="2" type="ORF">OAory_01095280</name>
</gene>
<proteinExistence type="predicted"/>
<dbReference type="OrthoDB" id="4493315at2759"/>
<protein>
    <submittedName>
        <fullName evidence="2">Uncharacterized protein</fullName>
    </submittedName>
</protein>
<feature type="compositionally biased region" description="Polar residues" evidence="1">
    <location>
        <begin position="1"/>
        <end position="17"/>
    </location>
</feature>
<organism evidence="2 3">
    <name type="scientific">Aspergillus oryzae</name>
    <name type="common">Yellow koji mold</name>
    <dbReference type="NCBI Taxonomy" id="5062"/>
    <lineage>
        <taxon>Eukaryota</taxon>
        <taxon>Fungi</taxon>
        <taxon>Dikarya</taxon>
        <taxon>Ascomycota</taxon>
        <taxon>Pezizomycotina</taxon>
        <taxon>Eurotiomycetes</taxon>
        <taxon>Eurotiomycetidae</taxon>
        <taxon>Eurotiales</taxon>
        <taxon>Aspergillaceae</taxon>
        <taxon>Aspergillus</taxon>
        <taxon>Aspergillus subgen. Circumdati</taxon>
    </lineage>
</organism>
<feature type="region of interest" description="Disordered" evidence="1">
    <location>
        <begin position="1"/>
        <end position="32"/>
    </location>
</feature>
<evidence type="ECO:0000313" key="2">
    <source>
        <dbReference type="EMBL" id="OOO03887.1"/>
    </source>
</evidence>
<dbReference type="VEuPathDB" id="FungiDB:AO090009000003"/>
<dbReference type="EMBL" id="MKZY01000012">
    <property type="protein sequence ID" value="OOO03887.1"/>
    <property type="molecule type" value="Genomic_DNA"/>
</dbReference>
<reference evidence="2 3" key="1">
    <citation type="submission" date="2016-10" db="EMBL/GenBank/DDBJ databases">
        <title>Genome sequencing of Aspergillus oryzae BCC7051.</title>
        <authorList>
            <person name="Thammarongtham C."/>
            <person name="Vorapreeda T."/>
            <person name="Nookaew I."/>
            <person name="Srisuk T."/>
            <person name="Land M."/>
            <person name="Jeennor S."/>
            <person name="Laoteng K."/>
        </authorList>
    </citation>
    <scope>NUCLEOTIDE SEQUENCE [LARGE SCALE GENOMIC DNA]</scope>
    <source>
        <strain evidence="2 3">BCC7051</strain>
    </source>
</reference>
<dbReference type="AlphaFoldDB" id="A0A1S9D479"/>
<evidence type="ECO:0000313" key="3">
    <source>
        <dbReference type="Proteomes" id="UP000190312"/>
    </source>
</evidence>
<accession>A0A1S9D479</accession>
<sequence>MASIDQNGRASLGSSGRNTEKSRGLSPGRNPVGFPHQTVTQLRISPSILDCAVLSTPILVGLSRHSGFMLVVSILTPGGHEVENAIGNPISLLMPSVLAVNNSTLPVLGVIFCRDIRALLMVFIQSVERLINRAYQTIASHPVNEVDQIQINTFFRRPGLAVLDQMEEHGIRLLDQSVDRLPDSYSNSRPDSRPDLQHILKTLEDRLDQACLALSIALLDRPLKGELLDSTPVGFLAILGINSDYSSYYTTYLSTLVKMAQILVAERAVGMADEGQSVARLMPLRRCNTTTSLGYIYWSGDEQTLSYKELQLSMKGFRQFTSTQIQLSHDELEQLFLLHPEEIREEIIPSLPLRELQDHD</sequence>
<evidence type="ECO:0000256" key="1">
    <source>
        <dbReference type="SAM" id="MobiDB-lite"/>
    </source>
</evidence>
<dbReference type="Proteomes" id="UP000190312">
    <property type="component" value="Unassembled WGS sequence"/>
</dbReference>